<evidence type="ECO:0000256" key="2">
    <source>
        <dbReference type="SAM" id="Phobius"/>
    </source>
</evidence>
<keyword evidence="4" id="KW-1185">Reference proteome</keyword>
<protein>
    <submittedName>
        <fullName evidence="3">Uncharacterized protein</fullName>
    </submittedName>
</protein>
<name>A0A1H6GSY3_MAGFU</name>
<feature type="region of interest" description="Disordered" evidence="1">
    <location>
        <begin position="80"/>
        <end position="107"/>
    </location>
</feature>
<evidence type="ECO:0000313" key="3">
    <source>
        <dbReference type="EMBL" id="SEH24965.1"/>
    </source>
</evidence>
<keyword evidence="2" id="KW-0812">Transmembrane</keyword>
<dbReference type="AlphaFoldDB" id="A0A1H6GSY3"/>
<reference evidence="4" key="1">
    <citation type="submission" date="2016-10" db="EMBL/GenBank/DDBJ databases">
        <authorList>
            <person name="Varghese N."/>
            <person name="Submissions S."/>
        </authorList>
    </citation>
    <scope>NUCLEOTIDE SEQUENCE [LARGE SCALE GENOMIC DNA]</scope>
    <source>
        <strain evidence="4">DSM 13234</strain>
    </source>
</reference>
<evidence type="ECO:0000313" key="4">
    <source>
        <dbReference type="Proteomes" id="UP000182983"/>
    </source>
</evidence>
<feature type="transmembrane region" description="Helical" evidence="2">
    <location>
        <begin position="6"/>
        <end position="26"/>
    </location>
</feature>
<organism evidence="3 4">
    <name type="scientific">Magnetospirillum fulvum</name>
    <name type="common">Rhodospirillum fulvum</name>
    <dbReference type="NCBI Taxonomy" id="1082"/>
    <lineage>
        <taxon>Bacteria</taxon>
        <taxon>Pseudomonadati</taxon>
        <taxon>Pseudomonadota</taxon>
        <taxon>Alphaproteobacteria</taxon>
        <taxon>Rhodospirillales</taxon>
        <taxon>Rhodospirillaceae</taxon>
        <taxon>Magnetospirillum</taxon>
    </lineage>
</organism>
<gene>
    <name evidence="3" type="ORF">SAMN04244559_00104</name>
</gene>
<evidence type="ECO:0000256" key="1">
    <source>
        <dbReference type="SAM" id="MobiDB-lite"/>
    </source>
</evidence>
<accession>A0A1H6GSY3</accession>
<dbReference type="EMBL" id="FNWO01000001">
    <property type="protein sequence ID" value="SEH24965.1"/>
    <property type="molecule type" value="Genomic_DNA"/>
</dbReference>
<keyword evidence="2" id="KW-1133">Transmembrane helix</keyword>
<dbReference type="Proteomes" id="UP000182983">
    <property type="component" value="Unassembled WGS sequence"/>
</dbReference>
<sequence>MDIRRFAIPLATSLVVGIVVYGLSLAGQQSLRSELEQINTLRSDIDKRFATVEDLASRLESLDHRVVAVEKTLPPAPVVEAAPPVAEPAPADAAAPVAAPAPPATQP</sequence>
<feature type="compositionally biased region" description="Low complexity" evidence="1">
    <location>
        <begin position="80"/>
        <end position="98"/>
    </location>
</feature>
<keyword evidence="2" id="KW-0472">Membrane</keyword>
<proteinExistence type="predicted"/>